<reference evidence="10 11" key="1">
    <citation type="submission" date="2016-10" db="EMBL/GenBank/DDBJ databases">
        <authorList>
            <person name="de Groot N.N."/>
        </authorList>
    </citation>
    <scope>NUCLEOTIDE SEQUENCE [LARGE SCALE GENOMIC DNA]</scope>
    <source>
        <strain evidence="10 11">DSM 2784</strain>
    </source>
</reference>
<keyword evidence="11" id="KW-1185">Reference proteome</keyword>
<dbReference type="InterPro" id="IPR001203">
    <property type="entry name" value="OxRdtase_Ald_Fedxn_C"/>
</dbReference>
<keyword evidence="7" id="KW-0411">Iron-sulfur</keyword>
<accession>A0A1G5RU14</accession>
<evidence type="ECO:0000256" key="6">
    <source>
        <dbReference type="ARBA" id="ARBA00023004"/>
    </source>
</evidence>
<comment type="cofactor">
    <cofactor evidence="1">
        <name>[4Fe-4S] cluster</name>
        <dbReference type="ChEBI" id="CHEBI:49883"/>
    </cofactor>
</comment>
<dbReference type="PANTHER" id="PTHR30038">
    <property type="entry name" value="ALDEHYDE FERREDOXIN OXIDOREDUCTASE"/>
    <property type="match status" value="1"/>
</dbReference>
<evidence type="ECO:0000256" key="4">
    <source>
        <dbReference type="ARBA" id="ARBA00022723"/>
    </source>
</evidence>
<dbReference type="InterPro" id="IPR036503">
    <property type="entry name" value="Ald_Fedxn_OxRdtase_N_sf"/>
</dbReference>
<evidence type="ECO:0000256" key="3">
    <source>
        <dbReference type="ARBA" id="ARBA00022485"/>
    </source>
</evidence>
<organism evidence="10 11">
    <name type="scientific">Acidaminobacter hydrogenoformans DSM 2784</name>
    <dbReference type="NCBI Taxonomy" id="1120920"/>
    <lineage>
        <taxon>Bacteria</taxon>
        <taxon>Bacillati</taxon>
        <taxon>Bacillota</taxon>
        <taxon>Clostridia</taxon>
        <taxon>Peptostreptococcales</taxon>
        <taxon>Acidaminobacteraceae</taxon>
        <taxon>Acidaminobacter</taxon>
    </lineage>
</organism>
<evidence type="ECO:0000313" key="11">
    <source>
        <dbReference type="Proteomes" id="UP000199208"/>
    </source>
</evidence>
<evidence type="ECO:0000259" key="9">
    <source>
        <dbReference type="SMART" id="SM00790"/>
    </source>
</evidence>
<dbReference type="PANTHER" id="PTHR30038:SF8">
    <property type="entry name" value="ALDEHYDE FERREDOXIN OXIDOREDUCTASE"/>
    <property type="match status" value="1"/>
</dbReference>
<dbReference type="Pfam" id="PF02730">
    <property type="entry name" value="AFOR_N"/>
    <property type="match status" value="1"/>
</dbReference>
<dbReference type="STRING" id="1120920.SAMN03080599_00736"/>
<evidence type="ECO:0000256" key="7">
    <source>
        <dbReference type="ARBA" id="ARBA00023014"/>
    </source>
</evidence>
<gene>
    <name evidence="10" type="ORF">SAMN03080599_00736</name>
</gene>
<dbReference type="GO" id="GO:0046872">
    <property type="term" value="F:metal ion binding"/>
    <property type="evidence" value="ECO:0007669"/>
    <property type="project" value="UniProtKB-KW"/>
</dbReference>
<dbReference type="OrthoDB" id="9763894at2"/>
<evidence type="ECO:0000313" key="10">
    <source>
        <dbReference type="EMBL" id="SCZ77348.1"/>
    </source>
</evidence>
<evidence type="ECO:0000256" key="1">
    <source>
        <dbReference type="ARBA" id="ARBA00001966"/>
    </source>
</evidence>
<keyword evidence="6" id="KW-0408">Iron</keyword>
<dbReference type="InterPro" id="IPR013985">
    <property type="entry name" value="Ald_Fedxn_OxRdtase_dom3"/>
</dbReference>
<comment type="cofactor">
    <cofactor evidence="8">
        <name>tungstopterin</name>
        <dbReference type="ChEBI" id="CHEBI:30402"/>
    </cofactor>
</comment>
<dbReference type="EMBL" id="FMWL01000002">
    <property type="protein sequence ID" value="SCZ77348.1"/>
    <property type="molecule type" value="Genomic_DNA"/>
</dbReference>
<dbReference type="InterPro" id="IPR051919">
    <property type="entry name" value="W-dependent_AOR"/>
</dbReference>
<dbReference type="Gene3D" id="3.60.9.10">
    <property type="entry name" value="Aldehyde ferredoxin oxidoreductase, N-terminal domain"/>
    <property type="match status" value="1"/>
</dbReference>
<evidence type="ECO:0000256" key="2">
    <source>
        <dbReference type="ARBA" id="ARBA00011032"/>
    </source>
</evidence>
<feature type="domain" description="Aldehyde ferredoxin oxidoreductase N-terminal" evidence="9">
    <location>
        <begin position="6"/>
        <end position="206"/>
    </location>
</feature>
<dbReference type="SMART" id="SM00790">
    <property type="entry name" value="AFOR_N"/>
    <property type="match status" value="1"/>
</dbReference>
<evidence type="ECO:0000256" key="5">
    <source>
        <dbReference type="ARBA" id="ARBA00023002"/>
    </source>
</evidence>
<dbReference type="GO" id="GO:0009055">
    <property type="term" value="F:electron transfer activity"/>
    <property type="evidence" value="ECO:0007669"/>
    <property type="project" value="InterPro"/>
</dbReference>
<keyword evidence="5" id="KW-0560">Oxidoreductase</keyword>
<sequence>MIYQDYIKVLTIDLTEETYVVSQRKDLKAYLGGVGIASKLLEEHLQEDKAPLDPEQCVVFAIGALSTIFPIVTKTVAMFWSPLTGELGESYAGGRMALTMFMARYDAIIIKGRAKKPIYLSISSHSVEFKDAAAMWGLESDEVGRIIREREPGAGKRSILRIGPAGENLVHYASVCVDTYRHFGRLGLGAVLGSKNLKAICIYGKGGQEIKDRKAYFKTFTDIHQKALNTDLMKKYHDLGTPIGVSGMNEFKGIPTLNLQTTFSEDIEPLTGEAFAQRNLIRKTACAGCPVGCIHIGQFRREFGPGYEYEAVSVSYDYELIFSLGTFLGIKTSDEVLEMIEAVETYGLDAISAGVVLGWATEAFQKGLVDESQTLVPLTFGNQKNYLKALKHISDRTNDFYRALGDGSAAAAKLYGGEDFAMQLAGNEMAGYHTGYGSVLGAAVGARHSHLCNGGYGFDQAEDFSLDTLVDKVFEEELHRCLLNSMIACLFGRRLYDRGTIVNALASIGETHTEESLKAAAVEIYKTKLRLKSRFGFDQLNLQLPKRFFETPGGSTKLEPEVLAGLMRDYAAKCDALFTSKD</sequence>
<dbReference type="GO" id="GO:0016625">
    <property type="term" value="F:oxidoreductase activity, acting on the aldehyde or oxo group of donors, iron-sulfur protein as acceptor"/>
    <property type="evidence" value="ECO:0007669"/>
    <property type="project" value="InterPro"/>
</dbReference>
<dbReference type="InterPro" id="IPR036021">
    <property type="entry name" value="Tungsten_al_ferr_oxy-like_C"/>
</dbReference>
<proteinExistence type="inferred from homology"/>
<dbReference type="AlphaFoldDB" id="A0A1G5RU14"/>
<name>A0A1G5RU14_9FIRM</name>
<dbReference type="GO" id="GO:0051539">
    <property type="term" value="F:4 iron, 4 sulfur cluster binding"/>
    <property type="evidence" value="ECO:0007669"/>
    <property type="project" value="UniProtKB-KW"/>
</dbReference>
<dbReference type="SUPFAM" id="SSF56228">
    <property type="entry name" value="Aldehyde ferredoxin oxidoreductase, N-terminal domain"/>
    <property type="match status" value="1"/>
</dbReference>
<protein>
    <submittedName>
        <fullName evidence="10">Aldehyde:ferredoxin oxidoreductase</fullName>
    </submittedName>
</protein>
<keyword evidence="3" id="KW-0004">4Fe-4S</keyword>
<dbReference type="Pfam" id="PF01314">
    <property type="entry name" value="AFOR_C"/>
    <property type="match status" value="1"/>
</dbReference>
<dbReference type="SUPFAM" id="SSF48310">
    <property type="entry name" value="Aldehyde ferredoxin oxidoreductase, C-terminal domains"/>
    <property type="match status" value="1"/>
</dbReference>
<dbReference type="RefSeq" id="WP_092589515.1">
    <property type="nucleotide sequence ID" value="NZ_FMWL01000002.1"/>
</dbReference>
<keyword evidence="4" id="KW-0479">Metal-binding</keyword>
<dbReference type="Gene3D" id="1.10.569.10">
    <property type="entry name" value="Aldehyde Ferredoxin Oxidoreductase Protein, subunit A, domain 2"/>
    <property type="match status" value="1"/>
</dbReference>
<evidence type="ECO:0000256" key="8">
    <source>
        <dbReference type="ARBA" id="ARBA00049934"/>
    </source>
</evidence>
<dbReference type="Proteomes" id="UP000199208">
    <property type="component" value="Unassembled WGS sequence"/>
</dbReference>
<dbReference type="InterPro" id="IPR013983">
    <property type="entry name" value="Ald_Fedxn_OxRdtase_N"/>
</dbReference>
<dbReference type="InterPro" id="IPR013984">
    <property type="entry name" value="Ald_Fedxn_OxRdtase_dom2"/>
</dbReference>
<dbReference type="Gene3D" id="1.10.599.10">
    <property type="entry name" value="Aldehyde Ferredoxin Oxidoreductase Protein, subunit A, domain 3"/>
    <property type="match status" value="1"/>
</dbReference>
<comment type="similarity">
    <text evidence="2">Belongs to the AOR/FOR family.</text>
</comment>